<comment type="function">
    <text evidence="8">Catalyzes the addition of an amino acid to the nucleotide precursor UDP-N-acetylmuramoyl-L-alanyl-D-glutamate (UMAG) in the biosynthesis of bacterial cell-wall peptidoglycan.</text>
</comment>
<feature type="binding site" evidence="8">
    <location>
        <begin position="103"/>
        <end position="109"/>
    </location>
    <ligand>
        <name>ATP</name>
        <dbReference type="ChEBI" id="CHEBI:30616"/>
    </ligand>
</feature>
<dbReference type="NCBIfam" id="TIGR01085">
    <property type="entry name" value="murE"/>
    <property type="match status" value="1"/>
</dbReference>
<feature type="domain" description="Mur ligase C-terminal" evidence="11">
    <location>
        <begin position="322"/>
        <end position="449"/>
    </location>
</feature>
<dbReference type="Gene3D" id="3.40.1190.10">
    <property type="entry name" value="Mur-like, catalytic domain"/>
    <property type="match status" value="1"/>
</dbReference>
<comment type="pathway">
    <text evidence="1 8 9">Cell wall biogenesis; peptidoglycan biosynthesis.</text>
</comment>
<dbReference type="InterPro" id="IPR035911">
    <property type="entry name" value="MurE/MurF_N"/>
</dbReference>
<sequence length="493" mass="55611">MLLSKIFNQAPDLDIKSLSMDSRDVSKGAMYFCLEGMINDGHNFIDQAIRNGAICIVHSKPLAKTKADIVYIKVENVLTTMNQVASRFFDHPSRHLKVFGVTGTNGKSTTTTVIRDVFNHYMPTGYIGTIAIRYGDVDLQPEHTTPNAIFIHKTLKDMVDAGMQAVSLEVSSHGLDQGRVLSVDFDVAIFTNLTYEHLDYHGTMENYFNAKKKLFEMVKKDGVCVLNVDDPYYDELRQVCNARVVTYGIANDADYRADDIKLKTNGSEFVLAAHGQTYEIHTNLMASYNIYNLLAAIAGMCESGMTLEAMIPYLDHIEQVDGRMERIDEGQPFNVIVDYAHTPDGFEKIYEYADSITDPQRRIIAVFGSAGKRDTKKRRVFGEISSKYCDSIILTEEDPRDEDPREIANEIKSGVVDTNCIFIENRYDAIRQAIESANVNDTVLILGKGDEVFMDRLHGTEAWMGDHAAAHDVLRRYYLGIEEDFEEQSEDKE</sequence>
<dbReference type="GO" id="GO:0016881">
    <property type="term" value="F:acid-amino acid ligase activity"/>
    <property type="evidence" value="ECO:0007669"/>
    <property type="project" value="UniProtKB-UniRule"/>
</dbReference>
<reference evidence="13 14" key="1">
    <citation type="submission" date="2019-12" db="EMBL/GenBank/DDBJ databases">
        <authorList>
            <person name="Yang R."/>
        </authorList>
    </citation>
    <scope>NUCLEOTIDE SEQUENCE [LARGE SCALE GENOMIC DNA]</scope>
    <source>
        <strain evidence="13 14">DONG20-135</strain>
    </source>
</reference>
<reference evidence="13 14" key="2">
    <citation type="submission" date="2020-01" db="EMBL/GenBank/DDBJ databases">
        <title>Clostridiaceae sp. nov. isolated from the gut of human by culturomics.</title>
        <authorList>
            <person name="Chang Y."/>
        </authorList>
    </citation>
    <scope>NUCLEOTIDE SEQUENCE [LARGE SCALE GENOMIC DNA]</scope>
    <source>
        <strain evidence="13 14">DONG20-135</strain>
    </source>
</reference>
<comment type="PTM">
    <text evidence="8">Carboxylation is probably crucial for Mg(2+) binding and, consequently, for the gamma-phosphate positioning of ATP.</text>
</comment>
<dbReference type="Gene3D" id="3.40.1390.10">
    <property type="entry name" value="MurE/MurF, N-terminal domain"/>
    <property type="match status" value="1"/>
</dbReference>
<evidence type="ECO:0000313" key="14">
    <source>
        <dbReference type="Proteomes" id="UP000434036"/>
    </source>
</evidence>
<gene>
    <name evidence="8" type="primary">murE</name>
    <name evidence="13" type="ORF">GSF08_07605</name>
</gene>
<organism evidence="13 14">
    <name type="scientific">Copranaerobaculum intestinale</name>
    <dbReference type="NCBI Taxonomy" id="2692629"/>
    <lineage>
        <taxon>Bacteria</taxon>
        <taxon>Bacillati</taxon>
        <taxon>Bacillota</taxon>
        <taxon>Erysipelotrichia</taxon>
        <taxon>Erysipelotrichales</taxon>
        <taxon>Erysipelotrichaceae</taxon>
        <taxon>Copranaerobaculum</taxon>
    </lineage>
</organism>
<keyword evidence="8" id="KW-0547">Nucleotide-binding</keyword>
<comment type="similarity">
    <text evidence="2 8">Belongs to the MurCDEF family. MurE subfamily.</text>
</comment>
<keyword evidence="4 8" id="KW-0133">Cell shape</keyword>
<feature type="binding site" evidence="8">
    <location>
        <position position="177"/>
    </location>
    <ligand>
        <name>UDP-N-acetyl-alpha-D-muramoyl-L-alanyl-D-glutamate</name>
        <dbReference type="ChEBI" id="CHEBI:83900"/>
    </ligand>
</feature>
<comment type="cofactor">
    <cofactor evidence="8">
        <name>Mg(2+)</name>
        <dbReference type="ChEBI" id="CHEBI:18420"/>
    </cofactor>
</comment>
<dbReference type="SUPFAM" id="SSF53623">
    <property type="entry name" value="MurD-like peptide ligases, catalytic domain"/>
    <property type="match status" value="1"/>
</dbReference>
<evidence type="ECO:0000259" key="10">
    <source>
        <dbReference type="Pfam" id="PF01225"/>
    </source>
</evidence>
<dbReference type="Proteomes" id="UP000434036">
    <property type="component" value="Unassembled WGS sequence"/>
</dbReference>
<dbReference type="Pfam" id="PF02875">
    <property type="entry name" value="Mur_ligase_C"/>
    <property type="match status" value="1"/>
</dbReference>
<feature type="binding site" evidence="8">
    <location>
        <begin position="144"/>
        <end position="145"/>
    </location>
    <ligand>
        <name>UDP-N-acetyl-alpha-D-muramoyl-L-alanyl-D-glutamate</name>
        <dbReference type="ChEBI" id="CHEBI:83900"/>
    </ligand>
</feature>
<evidence type="ECO:0000313" key="13">
    <source>
        <dbReference type="EMBL" id="MXQ73803.1"/>
    </source>
</evidence>
<accession>A0A6N8UAN4</accession>
<protein>
    <recommendedName>
        <fullName evidence="8">UDP-N-acetylmuramyl-tripeptide synthetase</fullName>
        <ecNumber evidence="8">6.3.2.-</ecNumber>
    </recommendedName>
    <alternativeName>
        <fullName evidence="8">UDP-MurNAc-tripeptide synthetase</fullName>
    </alternativeName>
</protein>
<keyword evidence="7 8" id="KW-0961">Cell wall biogenesis/degradation</keyword>
<evidence type="ECO:0000256" key="2">
    <source>
        <dbReference type="ARBA" id="ARBA00005898"/>
    </source>
</evidence>
<keyword evidence="14" id="KW-1185">Reference proteome</keyword>
<dbReference type="GO" id="GO:0051301">
    <property type="term" value="P:cell division"/>
    <property type="evidence" value="ECO:0007669"/>
    <property type="project" value="UniProtKB-KW"/>
</dbReference>
<dbReference type="InterPro" id="IPR036615">
    <property type="entry name" value="Mur_ligase_C_dom_sf"/>
</dbReference>
<dbReference type="GO" id="GO:0000287">
    <property type="term" value="F:magnesium ion binding"/>
    <property type="evidence" value="ECO:0007669"/>
    <property type="project" value="UniProtKB-UniRule"/>
</dbReference>
<comment type="subcellular location">
    <subcellularLocation>
        <location evidence="8 9">Cytoplasm</location>
    </subcellularLocation>
</comment>
<dbReference type="PANTHER" id="PTHR23135">
    <property type="entry name" value="MUR LIGASE FAMILY MEMBER"/>
    <property type="match status" value="1"/>
</dbReference>
<feature type="binding site" evidence="8">
    <location>
        <position position="171"/>
    </location>
    <ligand>
        <name>UDP-N-acetyl-alpha-D-muramoyl-L-alanyl-D-glutamate</name>
        <dbReference type="ChEBI" id="CHEBI:83900"/>
    </ligand>
</feature>
<dbReference type="GO" id="GO:0005737">
    <property type="term" value="C:cytoplasm"/>
    <property type="evidence" value="ECO:0007669"/>
    <property type="project" value="UniProtKB-SubCell"/>
</dbReference>
<dbReference type="InterPro" id="IPR036565">
    <property type="entry name" value="Mur-like_cat_sf"/>
</dbReference>
<comment type="caution">
    <text evidence="13">The sequence shown here is derived from an EMBL/GenBank/DDBJ whole genome shotgun (WGS) entry which is preliminary data.</text>
</comment>
<feature type="binding site" evidence="8">
    <location>
        <position position="22"/>
    </location>
    <ligand>
        <name>UDP-N-acetyl-alpha-D-muramoyl-L-alanyl-D-glutamate</name>
        <dbReference type="ChEBI" id="CHEBI:83900"/>
    </ligand>
</feature>
<dbReference type="HAMAP" id="MF_00208">
    <property type="entry name" value="MurE"/>
    <property type="match status" value="1"/>
</dbReference>
<keyword evidence="8" id="KW-0460">Magnesium</keyword>
<feature type="modified residue" description="N6-carboxylysine" evidence="8">
    <location>
        <position position="211"/>
    </location>
</feature>
<keyword evidence="8" id="KW-0963">Cytoplasm</keyword>
<dbReference type="AlphaFoldDB" id="A0A6N8UAN4"/>
<dbReference type="InterPro" id="IPR005761">
    <property type="entry name" value="UDP-N-AcMur-Glu-dNH2Pim_ligase"/>
</dbReference>
<dbReference type="GO" id="GO:0009252">
    <property type="term" value="P:peptidoglycan biosynthetic process"/>
    <property type="evidence" value="ECO:0007669"/>
    <property type="project" value="UniProtKB-UniRule"/>
</dbReference>
<dbReference type="GO" id="GO:0071555">
    <property type="term" value="P:cell wall organization"/>
    <property type="evidence" value="ECO:0007669"/>
    <property type="project" value="UniProtKB-KW"/>
</dbReference>
<dbReference type="InterPro" id="IPR000713">
    <property type="entry name" value="Mur_ligase_N"/>
</dbReference>
<dbReference type="NCBIfam" id="NF001126">
    <property type="entry name" value="PRK00139.1-4"/>
    <property type="match status" value="1"/>
</dbReference>
<evidence type="ECO:0000256" key="8">
    <source>
        <dbReference type="HAMAP-Rule" id="MF_00208"/>
    </source>
</evidence>
<dbReference type="Gene3D" id="3.90.190.20">
    <property type="entry name" value="Mur ligase, C-terminal domain"/>
    <property type="match status" value="1"/>
</dbReference>
<dbReference type="Pfam" id="PF01225">
    <property type="entry name" value="Mur_ligase"/>
    <property type="match status" value="1"/>
</dbReference>
<evidence type="ECO:0000256" key="9">
    <source>
        <dbReference type="RuleBase" id="RU004135"/>
    </source>
</evidence>
<keyword evidence="3 8" id="KW-0132">Cell division</keyword>
<comment type="caution">
    <text evidence="8">Lacks conserved residue(s) required for the propagation of feature annotation.</text>
</comment>
<keyword evidence="6 8" id="KW-0131">Cell cycle</keyword>
<dbReference type="GO" id="GO:0005524">
    <property type="term" value="F:ATP binding"/>
    <property type="evidence" value="ECO:0007669"/>
    <property type="project" value="UniProtKB-UniRule"/>
</dbReference>
<dbReference type="SUPFAM" id="SSF53244">
    <property type="entry name" value="MurD-like peptide ligases, peptide-binding domain"/>
    <property type="match status" value="1"/>
</dbReference>
<dbReference type="Pfam" id="PF08245">
    <property type="entry name" value="Mur_ligase_M"/>
    <property type="match status" value="1"/>
</dbReference>
<evidence type="ECO:0000256" key="7">
    <source>
        <dbReference type="ARBA" id="ARBA00023316"/>
    </source>
</evidence>
<feature type="binding site" evidence="8">
    <location>
        <position position="179"/>
    </location>
    <ligand>
        <name>UDP-N-acetyl-alpha-D-muramoyl-L-alanyl-D-glutamate</name>
        <dbReference type="ChEBI" id="CHEBI:83900"/>
    </ligand>
</feature>
<feature type="domain" description="Mur ligase central" evidence="12">
    <location>
        <begin position="101"/>
        <end position="298"/>
    </location>
</feature>
<proteinExistence type="inferred from homology"/>
<dbReference type="InterPro" id="IPR004101">
    <property type="entry name" value="Mur_ligase_C"/>
</dbReference>
<evidence type="ECO:0000256" key="3">
    <source>
        <dbReference type="ARBA" id="ARBA00022618"/>
    </source>
</evidence>
<dbReference type="PANTHER" id="PTHR23135:SF4">
    <property type="entry name" value="UDP-N-ACETYLMURAMOYL-L-ALANYL-D-GLUTAMATE--2,6-DIAMINOPIMELATE LIGASE MURE HOMOLOG, CHLOROPLASTIC"/>
    <property type="match status" value="1"/>
</dbReference>
<evidence type="ECO:0000256" key="4">
    <source>
        <dbReference type="ARBA" id="ARBA00022960"/>
    </source>
</evidence>
<feature type="domain" description="Mur ligase N-terminal catalytic" evidence="10">
    <location>
        <begin position="15"/>
        <end position="88"/>
    </location>
</feature>
<dbReference type="SUPFAM" id="SSF63418">
    <property type="entry name" value="MurE/MurF N-terminal domain"/>
    <property type="match status" value="1"/>
</dbReference>
<name>A0A6N8UAN4_9FIRM</name>
<dbReference type="EC" id="6.3.2.-" evidence="8"/>
<keyword evidence="5 8" id="KW-0573">Peptidoglycan synthesis</keyword>
<evidence type="ECO:0000256" key="6">
    <source>
        <dbReference type="ARBA" id="ARBA00023306"/>
    </source>
</evidence>
<keyword evidence="8 13" id="KW-0436">Ligase</keyword>
<evidence type="ECO:0000259" key="12">
    <source>
        <dbReference type="Pfam" id="PF08245"/>
    </source>
</evidence>
<evidence type="ECO:0000256" key="5">
    <source>
        <dbReference type="ARBA" id="ARBA00022984"/>
    </source>
</evidence>
<dbReference type="GO" id="GO:0008360">
    <property type="term" value="P:regulation of cell shape"/>
    <property type="evidence" value="ECO:0007669"/>
    <property type="project" value="UniProtKB-KW"/>
</dbReference>
<dbReference type="UniPathway" id="UPA00219"/>
<dbReference type="RefSeq" id="WP_160625211.1">
    <property type="nucleotide sequence ID" value="NZ_WUUQ01000002.1"/>
</dbReference>
<dbReference type="InterPro" id="IPR013221">
    <property type="entry name" value="Mur_ligase_cen"/>
</dbReference>
<keyword evidence="8" id="KW-0067">ATP-binding</keyword>
<dbReference type="EMBL" id="WUUQ01000002">
    <property type="protein sequence ID" value="MXQ73803.1"/>
    <property type="molecule type" value="Genomic_DNA"/>
</dbReference>
<evidence type="ECO:0000256" key="1">
    <source>
        <dbReference type="ARBA" id="ARBA00004752"/>
    </source>
</evidence>
<evidence type="ECO:0000259" key="11">
    <source>
        <dbReference type="Pfam" id="PF02875"/>
    </source>
</evidence>